<comment type="subcellular location">
    <subcellularLocation>
        <location evidence="1">Cell membrane</location>
    </subcellularLocation>
    <subcellularLocation>
        <location evidence="2 14">Cytoplasm</location>
    </subcellularLocation>
    <subcellularLocation>
        <location evidence="13">Synapse</location>
    </subcellularLocation>
</comment>
<organism evidence="18 19">
    <name type="scientific">Panthera pardus</name>
    <name type="common">Leopard</name>
    <name type="synonym">Felis pardus</name>
    <dbReference type="NCBI Taxonomy" id="9691"/>
    <lineage>
        <taxon>Eukaryota</taxon>
        <taxon>Metazoa</taxon>
        <taxon>Chordata</taxon>
        <taxon>Craniata</taxon>
        <taxon>Vertebrata</taxon>
        <taxon>Euteleostomi</taxon>
        <taxon>Mammalia</taxon>
        <taxon>Eutheria</taxon>
        <taxon>Laurasiatheria</taxon>
        <taxon>Carnivora</taxon>
        <taxon>Feliformia</taxon>
        <taxon>Felidae</taxon>
        <taxon>Pantherinae</taxon>
        <taxon>Panthera</taxon>
    </lineage>
</organism>
<dbReference type="InterPro" id="IPR043145">
    <property type="entry name" value="Znf_ZZ_sf"/>
</dbReference>
<keyword evidence="12" id="KW-0472">Membrane</keyword>
<dbReference type="PROSITE" id="PS50135">
    <property type="entry name" value="ZF_ZZ_2"/>
    <property type="match status" value="1"/>
</dbReference>
<dbReference type="FunFam" id="1.10.238.10:FF:000014">
    <property type="entry name" value="Dystrobrevin alpha"/>
    <property type="match status" value="1"/>
</dbReference>
<dbReference type="GeneID" id="109276417"/>
<dbReference type="Pfam" id="PF00569">
    <property type="entry name" value="ZZ"/>
    <property type="match status" value="1"/>
</dbReference>
<dbReference type="InterPro" id="IPR015153">
    <property type="entry name" value="EF-hand_dom_typ1"/>
</dbReference>
<dbReference type="GO" id="GO:0045202">
    <property type="term" value="C:synapse"/>
    <property type="evidence" value="ECO:0007669"/>
    <property type="project" value="UniProtKB-SubCell"/>
</dbReference>
<evidence type="ECO:0000259" key="17">
    <source>
        <dbReference type="PROSITE" id="PS50135"/>
    </source>
</evidence>
<keyword evidence="9" id="KW-0862">Zinc</keyword>
<evidence type="ECO:0000256" key="15">
    <source>
        <dbReference type="PROSITE-ProRule" id="PRU00228"/>
    </source>
</evidence>
<dbReference type="InterPro" id="IPR050774">
    <property type="entry name" value="KCMF1/Dystrophin"/>
</dbReference>
<dbReference type="Gene3D" id="3.30.60.90">
    <property type="match status" value="1"/>
</dbReference>
<dbReference type="CTD" id="1837"/>
<evidence type="ECO:0000256" key="12">
    <source>
        <dbReference type="ARBA" id="ARBA00023136"/>
    </source>
</evidence>
<dbReference type="PANTHER" id="PTHR12268:SF19">
    <property type="entry name" value="DYSTROBREVIN ALPHA"/>
    <property type="match status" value="1"/>
</dbReference>
<dbReference type="SUPFAM" id="SSF57850">
    <property type="entry name" value="RING/U-box"/>
    <property type="match status" value="1"/>
</dbReference>
<dbReference type="CDD" id="cd02334">
    <property type="entry name" value="ZZ_dystrophin"/>
    <property type="match status" value="1"/>
</dbReference>
<dbReference type="Gene3D" id="1.10.238.10">
    <property type="entry name" value="EF-hand"/>
    <property type="match status" value="2"/>
</dbReference>
<dbReference type="InterPro" id="IPR000433">
    <property type="entry name" value="Znf_ZZ"/>
</dbReference>
<dbReference type="GO" id="GO:0008270">
    <property type="term" value="F:zinc ion binding"/>
    <property type="evidence" value="ECO:0007669"/>
    <property type="project" value="UniProtKB-KW"/>
</dbReference>
<dbReference type="FunFam" id="3.30.60.90:FF:000002">
    <property type="entry name" value="Dystrobrevin alpha"/>
    <property type="match status" value="1"/>
</dbReference>
<dbReference type="AlphaFoldDB" id="A0A9W2VIR7"/>
<evidence type="ECO:0000256" key="11">
    <source>
        <dbReference type="ARBA" id="ARBA00023054"/>
    </source>
</evidence>
<name>A0A9W2VIR7_PANPR</name>
<protein>
    <recommendedName>
        <fullName evidence="14">Dystrobrevin</fullName>
    </recommendedName>
</protein>
<keyword evidence="8 15" id="KW-0863">Zinc-finger</keyword>
<evidence type="ECO:0000256" key="5">
    <source>
        <dbReference type="ARBA" id="ARBA00022490"/>
    </source>
</evidence>
<dbReference type="RefSeq" id="XP_053758549.1">
    <property type="nucleotide sequence ID" value="XM_053902574.1"/>
</dbReference>
<evidence type="ECO:0000256" key="9">
    <source>
        <dbReference type="ARBA" id="ARBA00022833"/>
    </source>
</evidence>
<sequence>MIEDSGKRGNTMAERRQLFAEMRAQDLDRIRLSTYRTACKLRFVQKKCNLHLVDIWNVIEALRENALNNLDPNIELSVARLEAVLSTIFYQLNKRMPTTHQIQVEQSISLLLNFLLAAFDPEGHGKISVFAVKMALATLCGGKIMDKLRYIFSMISDSSGVMVYGRYDQFLREVLKLPTAVFEGPSFGYTEQSARSCFSQQKKVTLNGFLDTLMSDPPPQCLVWLPLLHRLANVENVFHPVECSYCHSESMMGFRYRCQQCHNYQLCQDCFWRGHAGGSHSNQHQMKEYTSWKSPAKKLTNALSKSLSCASSREPLHPMFPDQPEKPLNLAHIVPPRPVTSMNDTLFSHSVPSSGSPFITRRSPEGISASSPVAEEHSLIKLYVNQLDHGSRSPPKDSEVEQNKLLARAAPAFLKGKGIQYSLNVADRLADEHVLIGLYVNRLRNNPPCMLESSNRLDEEHRLIARYAARLAAESASSQPTQQRSAPDISFTIDANKQQRQLIAELENKNREILQEIQRLRLEHEQASQPTPEKAQQNPTLLAELRLLRQRKDELEQRMSALQESRRELMVQLEGLMKLLKVHVPNRV</sequence>
<evidence type="ECO:0000313" key="19">
    <source>
        <dbReference type="RefSeq" id="XP_053758549.1"/>
    </source>
</evidence>
<dbReference type="Pfam" id="PF09068">
    <property type="entry name" value="EF-hand_2"/>
    <property type="match status" value="1"/>
</dbReference>
<evidence type="ECO:0000256" key="10">
    <source>
        <dbReference type="ARBA" id="ARBA00023018"/>
    </source>
</evidence>
<dbReference type="PANTHER" id="PTHR12268">
    <property type="entry name" value="E3 UBIQUITIN-PROTEIN LIGASE KCMF1"/>
    <property type="match status" value="1"/>
</dbReference>
<dbReference type="GO" id="GO:0099536">
    <property type="term" value="P:synaptic signaling"/>
    <property type="evidence" value="ECO:0007669"/>
    <property type="project" value="TreeGrafter"/>
</dbReference>
<dbReference type="InterPro" id="IPR015154">
    <property type="entry name" value="EF-hand_dom_typ2"/>
</dbReference>
<feature type="coiled-coil region" evidence="16">
    <location>
        <begin position="496"/>
        <end position="572"/>
    </location>
</feature>
<evidence type="ECO:0000256" key="14">
    <source>
        <dbReference type="PIRNR" id="PIRNR038204"/>
    </source>
</evidence>
<gene>
    <name evidence="19" type="primary">DTNA</name>
</gene>
<dbReference type="GO" id="GO:0005737">
    <property type="term" value="C:cytoplasm"/>
    <property type="evidence" value="ECO:0007669"/>
    <property type="project" value="UniProtKB-SubCell"/>
</dbReference>
<keyword evidence="6" id="KW-0597">Phosphoprotein</keyword>
<dbReference type="GO" id="GO:0005886">
    <property type="term" value="C:plasma membrane"/>
    <property type="evidence" value="ECO:0007669"/>
    <property type="project" value="UniProtKB-SubCell"/>
</dbReference>
<dbReference type="Pfam" id="PF09069">
    <property type="entry name" value="EF-hand_3"/>
    <property type="match status" value="1"/>
</dbReference>
<proteinExistence type="inferred from homology"/>
<evidence type="ECO:0000256" key="16">
    <source>
        <dbReference type="SAM" id="Coils"/>
    </source>
</evidence>
<evidence type="ECO:0000256" key="3">
    <source>
        <dbReference type="ARBA" id="ARBA00009563"/>
    </source>
</evidence>
<dbReference type="PIRSF" id="PIRSF038204">
    <property type="entry name" value="Distrobrevin"/>
    <property type="match status" value="1"/>
</dbReference>
<keyword evidence="11 16" id="KW-0175">Coiled coil</keyword>
<dbReference type="Proteomes" id="UP001165780">
    <property type="component" value="Unplaced"/>
</dbReference>
<dbReference type="CDD" id="cd16249">
    <property type="entry name" value="EFh_DTNA"/>
    <property type="match status" value="1"/>
</dbReference>
<evidence type="ECO:0000256" key="7">
    <source>
        <dbReference type="ARBA" id="ARBA00022723"/>
    </source>
</evidence>
<dbReference type="PROSITE" id="PS01357">
    <property type="entry name" value="ZF_ZZ_1"/>
    <property type="match status" value="1"/>
</dbReference>
<keyword evidence="5 14" id="KW-0963">Cytoplasm</keyword>
<keyword evidence="18" id="KW-1185">Reference proteome</keyword>
<comment type="similarity">
    <text evidence="3 14">Belongs to the dystrophin family. Dystrobrevin subfamily.</text>
</comment>
<evidence type="ECO:0000313" key="18">
    <source>
        <dbReference type="Proteomes" id="UP001165780"/>
    </source>
</evidence>
<accession>A0A9W2VIR7</accession>
<feature type="domain" description="ZZ-type" evidence="17">
    <location>
        <begin position="238"/>
        <end position="294"/>
    </location>
</feature>
<evidence type="ECO:0000256" key="6">
    <source>
        <dbReference type="ARBA" id="ARBA00022553"/>
    </source>
</evidence>
<dbReference type="FunFam" id="1.10.238.10:FF:000016">
    <property type="entry name" value="Dystrobrevin alpha"/>
    <property type="match status" value="1"/>
</dbReference>
<keyword evidence="7" id="KW-0479">Metal-binding</keyword>
<evidence type="ECO:0000256" key="13">
    <source>
        <dbReference type="ARBA" id="ARBA00034103"/>
    </source>
</evidence>
<reference evidence="19" key="1">
    <citation type="submission" date="2025-08" db="UniProtKB">
        <authorList>
            <consortium name="RefSeq"/>
        </authorList>
    </citation>
    <scope>IDENTIFICATION</scope>
    <source>
        <tissue evidence="19">Whole blood</tissue>
    </source>
</reference>
<keyword evidence="4" id="KW-1003">Cell membrane</keyword>
<dbReference type="SMART" id="SM00291">
    <property type="entry name" value="ZnF_ZZ"/>
    <property type="match status" value="1"/>
</dbReference>
<keyword evidence="10" id="KW-0770">Synapse</keyword>
<dbReference type="InterPro" id="IPR017432">
    <property type="entry name" value="Distrobrevin"/>
</dbReference>
<dbReference type="InterPro" id="IPR011992">
    <property type="entry name" value="EF-hand-dom_pair"/>
</dbReference>
<evidence type="ECO:0000256" key="4">
    <source>
        <dbReference type="ARBA" id="ARBA00022475"/>
    </source>
</evidence>
<evidence type="ECO:0000256" key="8">
    <source>
        <dbReference type="ARBA" id="ARBA00022771"/>
    </source>
</evidence>
<evidence type="ECO:0000256" key="2">
    <source>
        <dbReference type="ARBA" id="ARBA00004496"/>
    </source>
</evidence>
<dbReference type="SUPFAM" id="SSF47473">
    <property type="entry name" value="EF-hand"/>
    <property type="match status" value="2"/>
</dbReference>
<evidence type="ECO:0000256" key="1">
    <source>
        <dbReference type="ARBA" id="ARBA00004236"/>
    </source>
</evidence>